<dbReference type="Proteomes" id="UP000257109">
    <property type="component" value="Unassembled WGS sequence"/>
</dbReference>
<dbReference type="GO" id="GO:0016787">
    <property type="term" value="F:hydrolase activity"/>
    <property type="evidence" value="ECO:0007669"/>
    <property type="project" value="UniProtKB-KW"/>
</dbReference>
<comment type="caution">
    <text evidence="11">The sequence shown here is derived from an EMBL/GenBank/DDBJ whole genome shotgun (WGS) entry which is preliminary data.</text>
</comment>
<dbReference type="Gene3D" id="2.40.70.10">
    <property type="entry name" value="Acid Proteases"/>
    <property type="match status" value="1"/>
</dbReference>
<dbReference type="InterPro" id="IPR053134">
    <property type="entry name" value="RNA-dir_DNA_polymerase"/>
</dbReference>
<proteinExistence type="predicted"/>
<feature type="domain" description="Reverse transcriptase RNase H-like" evidence="10">
    <location>
        <begin position="307"/>
        <end position="397"/>
    </location>
</feature>
<evidence type="ECO:0000313" key="11">
    <source>
        <dbReference type="EMBL" id="RDX71597.1"/>
    </source>
</evidence>
<gene>
    <name evidence="11" type="ORF">CR513_49036</name>
</gene>
<dbReference type="InterPro" id="IPR021109">
    <property type="entry name" value="Peptidase_aspartic_dom_sf"/>
</dbReference>
<dbReference type="Gene3D" id="3.30.70.270">
    <property type="match status" value="1"/>
</dbReference>
<dbReference type="CDD" id="cd09274">
    <property type="entry name" value="RNase_HI_RT_Ty3"/>
    <property type="match status" value="1"/>
</dbReference>
<dbReference type="InterPro" id="IPR043502">
    <property type="entry name" value="DNA/RNA_pol_sf"/>
</dbReference>
<evidence type="ECO:0000256" key="3">
    <source>
        <dbReference type="ARBA" id="ARBA00022695"/>
    </source>
</evidence>
<keyword evidence="2" id="KW-0808">Transferase</keyword>
<dbReference type="InterPro" id="IPR041373">
    <property type="entry name" value="RT_RNaseH"/>
</dbReference>
<evidence type="ECO:0000256" key="6">
    <source>
        <dbReference type="ARBA" id="ARBA00022801"/>
    </source>
</evidence>
<dbReference type="PANTHER" id="PTHR24559:SF444">
    <property type="entry name" value="REVERSE TRANSCRIPTASE DOMAIN-CONTAINING PROTEIN"/>
    <property type="match status" value="1"/>
</dbReference>
<evidence type="ECO:0000256" key="7">
    <source>
        <dbReference type="ARBA" id="ARBA00022918"/>
    </source>
</evidence>
<evidence type="ECO:0000313" key="12">
    <source>
        <dbReference type="Proteomes" id="UP000257109"/>
    </source>
</evidence>
<dbReference type="Gene3D" id="3.10.10.10">
    <property type="entry name" value="HIV Type 1 Reverse Transcriptase, subunit A, domain 1"/>
    <property type="match status" value="2"/>
</dbReference>
<evidence type="ECO:0000256" key="5">
    <source>
        <dbReference type="ARBA" id="ARBA00022759"/>
    </source>
</evidence>
<dbReference type="PANTHER" id="PTHR24559">
    <property type="entry name" value="TRANSPOSON TY3-I GAG-POL POLYPROTEIN"/>
    <property type="match status" value="1"/>
</dbReference>
<sequence>MLCCMFLEKISRKCQNDQNHAYQATSVMCKGCPFVVNERCYKENLICLPLLDLDVILGMDWLPSNQILLDYARKPLIFPDPKDSRFIIAIQVEAAIDERAQGYMVLSFLEVKSCSNMNYVAIVKDFLEVFPGPILVAPYKMALAELAELKQKVDKLLEKKMIRPSVSLRGASMMLVKKDDGSRYHHIKVKVEDVQKTMIKMRYGHYEYVVMPFGVTNAPTIFNPSLDKFVVVFIEDKLVYSFTREEHEEHLRAVLEVLKKKELSDKSGCCVAMGTSEDCNGEQEFHWVGRELIRRLTTSSVVILPNPNISFKIYCNASHQGLGCMLMQERKVVTYSSRQLKLHEKNYPTYDLELATIVFALMVLRHYLYGAKFMVFNDNKSLDYLFDQKELNMRQRRTKPSSPQLGESSQPRPTPSRPSQALQPSSPL</sequence>
<feature type="non-terminal residue" evidence="11">
    <location>
        <position position="1"/>
    </location>
</feature>
<accession>A0A371EZY3</accession>
<evidence type="ECO:0000259" key="10">
    <source>
        <dbReference type="Pfam" id="PF17917"/>
    </source>
</evidence>
<reference evidence="11" key="1">
    <citation type="submission" date="2018-05" db="EMBL/GenBank/DDBJ databases">
        <title>Draft genome of Mucuna pruriens seed.</title>
        <authorList>
            <person name="Nnadi N.E."/>
            <person name="Vos R."/>
            <person name="Hasami M.H."/>
            <person name="Devisetty U.K."/>
            <person name="Aguiy J.C."/>
        </authorList>
    </citation>
    <scope>NUCLEOTIDE SEQUENCE [LARGE SCALE GENOMIC DNA]</scope>
    <source>
        <strain evidence="11">JCA_2017</strain>
    </source>
</reference>
<dbReference type="InterPro" id="IPR043128">
    <property type="entry name" value="Rev_trsase/Diguanyl_cyclase"/>
</dbReference>
<name>A0A371EZY3_MUCPR</name>
<dbReference type="CDD" id="cd01647">
    <property type="entry name" value="RT_LTR"/>
    <property type="match status" value="1"/>
</dbReference>
<evidence type="ECO:0000259" key="9">
    <source>
        <dbReference type="Pfam" id="PF00078"/>
    </source>
</evidence>
<keyword evidence="5" id="KW-0255">Endonuclease</keyword>
<dbReference type="AlphaFoldDB" id="A0A371EZY3"/>
<dbReference type="InterPro" id="IPR000477">
    <property type="entry name" value="RT_dom"/>
</dbReference>
<dbReference type="EMBL" id="QJKJ01011267">
    <property type="protein sequence ID" value="RDX71597.1"/>
    <property type="molecule type" value="Genomic_DNA"/>
</dbReference>
<keyword evidence="12" id="KW-1185">Reference proteome</keyword>
<keyword evidence="7" id="KW-0695">RNA-directed DNA polymerase</keyword>
<dbReference type="Pfam" id="PF00078">
    <property type="entry name" value="RVT_1"/>
    <property type="match status" value="1"/>
</dbReference>
<feature type="domain" description="Reverse transcriptase" evidence="9">
    <location>
        <begin position="166"/>
        <end position="272"/>
    </location>
</feature>
<keyword evidence="4" id="KW-0540">Nuclease</keyword>
<dbReference type="GO" id="GO:0004519">
    <property type="term" value="F:endonuclease activity"/>
    <property type="evidence" value="ECO:0007669"/>
    <property type="project" value="UniProtKB-KW"/>
</dbReference>
<evidence type="ECO:0000256" key="1">
    <source>
        <dbReference type="ARBA" id="ARBA00012493"/>
    </source>
</evidence>
<keyword evidence="6" id="KW-0378">Hydrolase</keyword>
<feature type="region of interest" description="Disordered" evidence="8">
    <location>
        <begin position="393"/>
        <end position="428"/>
    </location>
</feature>
<dbReference type="GO" id="GO:0003964">
    <property type="term" value="F:RNA-directed DNA polymerase activity"/>
    <property type="evidence" value="ECO:0007669"/>
    <property type="project" value="UniProtKB-KW"/>
</dbReference>
<evidence type="ECO:0000256" key="2">
    <source>
        <dbReference type="ARBA" id="ARBA00022679"/>
    </source>
</evidence>
<dbReference type="OrthoDB" id="415724at2759"/>
<organism evidence="11 12">
    <name type="scientific">Mucuna pruriens</name>
    <name type="common">Velvet bean</name>
    <name type="synonym">Dolichos pruriens</name>
    <dbReference type="NCBI Taxonomy" id="157652"/>
    <lineage>
        <taxon>Eukaryota</taxon>
        <taxon>Viridiplantae</taxon>
        <taxon>Streptophyta</taxon>
        <taxon>Embryophyta</taxon>
        <taxon>Tracheophyta</taxon>
        <taxon>Spermatophyta</taxon>
        <taxon>Magnoliopsida</taxon>
        <taxon>eudicotyledons</taxon>
        <taxon>Gunneridae</taxon>
        <taxon>Pentapetalae</taxon>
        <taxon>rosids</taxon>
        <taxon>fabids</taxon>
        <taxon>Fabales</taxon>
        <taxon>Fabaceae</taxon>
        <taxon>Papilionoideae</taxon>
        <taxon>50 kb inversion clade</taxon>
        <taxon>NPAAA clade</taxon>
        <taxon>indigoferoid/millettioid clade</taxon>
        <taxon>Phaseoleae</taxon>
        <taxon>Mucuna</taxon>
    </lineage>
</organism>
<evidence type="ECO:0000256" key="8">
    <source>
        <dbReference type="SAM" id="MobiDB-lite"/>
    </source>
</evidence>
<protein>
    <recommendedName>
        <fullName evidence="1">RNA-directed DNA polymerase</fullName>
        <ecNumber evidence="1">2.7.7.49</ecNumber>
    </recommendedName>
</protein>
<dbReference type="SUPFAM" id="SSF56672">
    <property type="entry name" value="DNA/RNA polymerases"/>
    <property type="match status" value="1"/>
</dbReference>
<evidence type="ECO:0000256" key="4">
    <source>
        <dbReference type="ARBA" id="ARBA00022722"/>
    </source>
</evidence>
<dbReference type="Pfam" id="PF17917">
    <property type="entry name" value="RT_RNaseH"/>
    <property type="match status" value="1"/>
</dbReference>
<keyword evidence="3" id="KW-0548">Nucleotidyltransferase</keyword>
<dbReference type="EC" id="2.7.7.49" evidence="1"/>
<dbReference type="Pfam" id="PF08284">
    <property type="entry name" value="RVP_2"/>
    <property type="match status" value="1"/>
</dbReference>